<dbReference type="GO" id="GO:0005524">
    <property type="term" value="F:ATP binding"/>
    <property type="evidence" value="ECO:0007669"/>
    <property type="project" value="UniProtKB-KW"/>
</dbReference>
<dbReference type="FunFam" id="3.40.50.300:FF:000218">
    <property type="entry name" value="Multidrug ABC transporter ATP-binding protein"/>
    <property type="match status" value="1"/>
</dbReference>
<accession>A0A9D9GY79</accession>
<keyword evidence="3" id="KW-0547">Nucleotide-binding</keyword>
<dbReference type="GO" id="GO:0015421">
    <property type="term" value="F:ABC-type oligopeptide transporter activity"/>
    <property type="evidence" value="ECO:0007669"/>
    <property type="project" value="TreeGrafter"/>
</dbReference>
<comment type="subcellular location">
    <subcellularLocation>
        <location evidence="1">Cell membrane</location>
        <topology evidence="1">Multi-pass membrane protein</topology>
    </subcellularLocation>
</comment>
<dbReference type="PROSITE" id="PS50929">
    <property type="entry name" value="ABC_TM1F"/>
    <property type="match status" value="1"/>
</dbReference>
<evidence type="ECO:0000256" key="1">
    <source>
        <dbReference type="ARBA" id="ARBA00004651"/>
    </source>
</evidence>
<dbReference type="InterPro" id="IPR003593">
    <property type="entry name" value="AAA+_ATPase"/>
</dbReference>
<keyword evidence="6 7" id="KW-0472">Membrane</keyword>
<evidence type="ECO:0000256" key="3">
    <source>
        <dbReference type="ARBA" id="ARBA00022741"/>
    </source>
</evidence>
<reference evidence="10" key="1">
    <citation type="submission" date="2020-10" db="EMBL/GenBank/DDBJ databases">
        <authorList>
            <person name="Gilroy R."/>
        </authorList>
    </citation>
    <scope>NUCLEOTIDE SEQUENCE</scope>
    <source>
        <strain evidence="10">15467</strain>
    </source>
</reference>
<feature type="domain" description="ABC transporter" evidence="8">
    <location>
        <begin position="371"/>
        <end position="605"/>
    </location>
</feature>
<dbReference type="Pfam" id="PF00664">
    <property type="entry name" value="ABC_membrane"/>
    <property type="match status" value="1"/>
</dbReference>
<protein>
    <submittedName>
        <fullName evidence="10">ABC transporter ATP-binding protein</fullName>
    </submittedName>
</protein>
<dbReference type="InterPro" id="IPR011527">
    <property type="entry name" value="ABC1_TM_dom"/>
</dbReference>
<dbReference type="GO" id="GO:0016887">
    <property type="term" value="F:ATP hydrolysis activity"/>
    <property type="evidence" value="ECO:0007669"/>
    <property type="project" value="InterPro"/>
</dbReference>
<dbReference type="PROSITE" id="PS00211">
    <property type="entry name" value="ABC_TRANSPORTER_1"/>
    <property type="match status" value="1"/>
</dbReference>
<dbReference type="Pfam" id="PF00005">
    <property type="entry name" value="ABC_tran"/>
    <property type="match status" value="1"/>
</dbReference>
<evidence type="ECO:0000256" key="4">
    <source>
        <dbReference type="ARBA" id="ARBA00022840"/>
    </source>
</evidence>
<evidence type="ECO:0000313" key="11">
    <source>
        <dbReference type="Proteomes" id="UP000823635"/>
    </source>
</evidence>
<dbReference type="InterPro" id="IPR017871">
    <property type="entry name" value="ABC_transporter-like_CS"/>
</dbReference>
<dbReference type="SUPFAM" id="SSF90123">
    <property type="entry name" value="ABC transporter transmembrane region"/>
    <property type="match status" value="1"/>
</dbReference>
<feature type="transmembrane region" description="Helical" evidence="7">
    <location>
        <begin position="170"/>
        <end position="188"/>
    </location>
</feature>
<dbReference type="SUPFAM" id="SSF52540">
    <property type="entry name" value="P-loop containing nucleoside triphosphate hydrolases"/>
    <property type="match status" value="1"/>
</dbReference>
<feature type="transmembrane region" description="Helical" evidence="7">
    <location>
        <begin position="275"/>
        <end position="297"/>
    </location>
</feature>
<dbReference type="InterPro" id="IPR039421">
    <property type="entry name" value="Type_1_exporter"/>
</dbReference>
<feature type="transmembrane region" description="Helical" evidence="7">
    <location>
        <begin position="74"/>
        <end position="102"/>
    </location>
</feature>
<evidence type="ECO:0000256" key="7">
    <source>
        <dbReference type="SAM" id="Phobius"/>
    </source>
</evidence>
<dbReference type="InterPro" id="IPR027417">
    <property type="entry name" value="P-loop_NTPase"/>
</dbReference>
<evidence type="ECO:0000259" key="9">
    <source>
        <dbReference type="PROSITE" id="PS50929"/>
    </source>
</evidence>
<dbReference type="SMART" id="SM00382">
    <property type="entry name" value="AAA"/>
    <property type="match status" value="1"/>
</dbReference>
<dbReference type="PROSITE" id="PS50893">
    <property type="entry name" value="ABC_TRANSPORTER_2"/>
    <property type="match status" value="1"/>
</dbReference>
<keyword evidence="4 10" id="KW-0067">ATP-binding</keyword>
<organism evidence="10 11">
    <name type="scientific">Candidatus Egerieousia excrementavium</name>
    <dbReference type="NCBI Taxonomy" id="2840778"/>
    <lineage>
        <taxon>Bacteria</taxon>
        <taxon>Pseudomonadati</taxon>
        <taxon>Bacteroidota</taxon>
        <taxon>Bacteroidia</taxon>
        <taxon>Bacteroidales</taxon>
        <taxon>Candidatus Egerieousia</taxon>
    </lineage>
</organism>
<reference evidence="10" key="2">
    <citation type="journal article" date="2021" name="PeerJ">
        <title>Extensive microbial diversity within the chicken gut microbiome revealed by metagenomics and culture.</title>
        <authorList>
            <person name="Gilroy R."/>
            <person name="Ravi A."/>
            <person name="Getino M."/>
            <person name="Pursley I."/>
            <person name="Horton D.L."/>
            <person name="Alikhan N.F."/>
            <person name="Baker D."/>
            <person name="Gharbi K."/>
            <person name="Hall N."/>
            <person name="Watson M."/>
            <person name="Adriaenssens E.M."/>
            <person name="Foster-Nyarko E."/>
            <person name="Jarju S."/>
            <person name="Secka A."/>
            <person name="Antonio M."/>
            <person name="Oren A."/>
            <person name="Chaudhuri R.R."/>
            <person name="La Ragione R."/>
            <person name="Hildebrand F."/>
            <person name="Pallen M.J."/>
        </authorList>
    </citation>
    <scope>NUCLEOTIDE SEQUENCE</scope>
    <source>
        <strain evidence="10">15467</strain>
    </source>
</reference>
<dbReference type="InterPro" id="IPR003439">
    <property type="entry name" value="ABC_transporter-like_ATP-bd"/>
</dbReference>
<keyword evidence="5 7" id="KW-1133">Transmembrane helix</keyword>
<evidence type="ECO:0000256" key="5">
    <source>
        <dbReference type="ARBA" id="ARBA00022989"/>
    </source>
</evidence>
<evidence type="ECO:0000259" key="8">
    <source>
        <dbReference type="PROSITE" id="PS50893"/>
    </source>
</evidence>
<proteinExistence type="predicted"/>
<dbReference type="CDD" id="cd03251">
    <property type="entry name" value="ABCC_MsbA"/>
    <property type="match status" value="1"/>
</dbReference>
<dbReference type="PANTHER" id="PTHR43394">
    <property type="entry name" value="ATP-DEPENDENT PERMEASE MDL1, MITOCHONDRIAL"/>
    <property type="match status" value="1"/>
</dbReference>
<dbReference type="EMBL" id="JADINB010000130">
    <property type="protein sequence ID" value="MBO8429456.1"/>
    <property type="molecule type" value="Genomic_DNA"/>
</dbReference>
<dbReference type="Gene3D" id="3.40.50.300">
    <property type="entry name" value="P-loop containing nucleotide triphosphate hydrolases"/>
    <property type="match status" value="1"/>
</dbReference>
<dbReference type="AlphaFoldDB" id="A0A9D9GY79"/>
<sequence>MNSFKRLLAYAKPYGRFWPGYLVLSVLSVIFSVVNYALIGPLLTVLFEPADVGSIAQLPAFELTPKYFETLFQYYLSGILASYGVLRALFFVSLILVLTSFLSNLTRYLSQRILVSMRTYIMLNIRRDLFNKIASLNVGYFNDQRKGEILSSISNDVTEVQNGVANSFHVLFREPLLIIGFLCGLFYMSPKLTLVTLLTLPFSAIVIGRISRSLKRGAVQTQSLMARIVTHFEEAISGIRIIKAFNATKYVDGVFEETNLAHRQSCRSMFNRQELASPLSEFLGIAVAAAVLFYGGWLQIKGQLGMSIPDFVVYIGFYWRVLEPAKAISSAYASIQRGMVSGGRLFAILDVKNPIVEKKDAVQVTEFRNEIEFRNVNFSYSHDIPVLKDINLKIAKGKTVAIVGPSGGGKSTMADLLPRFYDVTGGEILLDGRNIKDYKIESLVSLMGIVTQEAILFNDTVYNNITFGMSNVSEEDVYNAAKVANAHDFIMQMENGYQTNIGDRGGKLSGGQRQRLAIARAVLKNPPILILDEATSALDTESERLVQQALTNLMKNRTSVVIAHRLSTIRDADEIVVVQKGQIVERGTHEQLLENHGLYSHLCELQNFK</sequence>
<dbReference type="GO" id="GO:0005886">
    <property type="term" value="C:plasma membrane"/>
    <property type="evidence" value="ECO:0007669"/>
    <property type="project" value="UniProtKB-SubCell"/>
</dbReference>
<dbReference type="PANTHER" id="PTHR43394:SF1">
    <property type="entry name" value="ATP-BINDING CASSETTE SUB-FAMILY B MEMBER 10, MITOCHONDRIAL"/>
    <property type="match status" value="1"/>
</dbReference>
<evidence type="ECO:0000313" key="10">
    <source>
        <dbReference type="EMBL" id="MBO8429456.1"/>
    </source>
</evidence>
<dbReference type="Gene3D" id="1.20.1560.10">
    <property type="entry name" value="ABC transporter type 1, transmembrane domain"/>
    <property type="match status" value="1"/>
</dbReference>
<evidence type="ECO:0000256" key="2">
    <source>
        <dbReference type="ARBA" id="ARBA00022692"/>
    </source>
</evidence>
<feature type="transmembrane region" description="Helical" evidence="7">
    <location>
        <begin position="21"/>
        <end position="39"/>
    </location>
</feature>
<feature type="transmembrane region" description="Helical" evidence="7">
    <location>
        <begin position="194"/>
        <end position="211"/>
    </location>
</feature>
<feature type="domain" description="ABC transmembrane type-1" evidence="9">
    <location>
        <begin position="22"/>
        <end position="337"/>
    </location>
</feature>
<name>A0A9D9GY79_9BACT</name>
<dbReference type="CDD" id="cd18552">
    <property type="entry name" value="ABC_6TM_MsbA_like"/>
    <property type="match status" value="1"/>
</dbReference>
<evidence type="ECO:0000256" key="6">
    <source>
        <dbReference type="ARBA" id="ARBA00023136"/>
    </source>
</evidence>
<dbReference type="Proteomes" id="UP000823635">
    <property type="component" value="Unassembled WGS sequence"/>
</dbReference>
<gene>
    <name evidence="10" type="ORF">IAC68_05960</name>
</gene>
<dbReference type="InterPro" id="IPR036640">
    <property type="entry name" value="ABC1_TM_sf"/>
</dbReference>
<comment type="caution">
    <text evidence="10">The sequence shown here is derived from an EMBL/GenBank/DDBJ whole genome shotgun (WGS) entry which is preliminary data.</text>
</comment>
<keyword evidence="2 7" id="KW-0812">Transmembrane</keyword>